<protein>
    <submittedName>
        <fullName evidence="3">S41 family peptidase</fullName>
    </submittedName>
</protein>
<dbReference type="Proteomes" id="UP001204562">
    <property type="component" value="Unassembled WGS sequence"/>
</dbReference>
<proteinExistence type="predicted"/>
<dbReference type="EMBL" id="JANFYS010000025">
    <property type="protein sequence ID" value="MCQ4771165.1"/>
    <property type="molecule type" value="Genomic_DNA"/>
</dbReference>
<evidence type="ECO:0000313" key="4">
    <source>
        <dbReference type="Proteomes" id="UP001204562"/>
    </source>
</evidence>
<evidence type="ECO:0000313" key="3">
    <source>
        <dbReference type="EMBL" id="MCQ4771165.1"/>
    </source>
</evidence>
<reference evidence="3" key="1">
    <citation type="submission" date="2022-06" db="EMBL/GenBank/DDBJ databases">
        <title>Isolation of gut microbiota from human fecal samples.</title>
        <authorList>
            <person name="Pamer E.G."/>
            <person name="Barat B."/>
            <person name="Waligurski E."/>
            <person name="Medina S."/>
            <person name="Paddock L."/>
            <person name="Mostad J."/>
        </authorList>
    </citation>
    <scope>NUCLEOTIDE SEQUENCE</scope>
    <source>
        <strain evidence="3">DFI.9.91</strain>
    </source>
</reference>
<evidence type="ECO:0000256" key="1">
    <source>
        <dbReference type="SAM" id="SignalP"/>
    </source>
</evidence>
<accession>A0AAW5JQJ6</accession>
<dbReference type="Gene3D" id="3.90.226.10">
    <property type="entry name" value="2-enoyl-CoA Hydratase, Chain A, domain 1"/>
    <property type="match status" value="1"/>
</dbReference>
<comment type="caution">
    <text evidence="3">The sequence shown here is derived from an EMBL/GenBank/DDBJ whole genome shotgun (WGS) entry which is preliminary data.</text>
</comment>
<gene>
    <name evidence="3" type="ORF">NE579_11930</name>
</gene>
<feature type="chain" id="PRO_5043319150" evidence="1">
    <location>
        <begin position="28"/>
        <end position="474"/>
    </location>
</feature>
<dbReference type="RefSeq" id="WP_256304418.1">
    <property type="nucleotide sequence ID" value="NZ_JANFYS010000025.1"/>
</dbReference>
<dbReference type="GO" id="GO:0008236">
    <property type="term" value="F:serine-type peptidase activity"/>
    <property type="evidence" value="ECO:0007669"/>
    <property type="project" value="InterPro"/>
</dbReference>
<dbReference type="InterPro" id="IPR005151">
    <property type="entry name" value="Tail-specific_protease"/>
</dbReference>
<name>A0AAW5JQJ6_9FIRM</name>
<keyword evidence="1" id="KW-0732">Signal</keyword>
<dbReference type="GO" id="GO:0006508">
    <property type="term" value="P:proteolysis"/>
    <property type="evidence" value="ECO:0007669"/>
    <property type="project" value="InterPro"/>
</dbReference>
<dbReference type="Pfam" id="PF03572">
    <property type="entry name" value="Peptidase_S41"/>
    <property type="match status" value="1"/>
</dbReference>
<dbReference type="AlphaFoldDB" id="A0AAW5JQJ6"/>
<dbReference type="InterPro" id="IPR029045">
    <property type="entry name" value="ClpP/crotonase-like_dom_sf"/>
</dbReference>
<feature type="signal peptide" evidence="1">
    <location>
        <begin position="1"/>
        <end position="27"/>
    </location>
</feature>
<evidence type="ECO:0000259" key="2">
    <source>
        <dbReference type="Pfam" id="PF03572"/>
    </source>
</evidence>
<feature type="domain" description="Tail specific protease" evidence="2">
    <location>
        <begin position="305"/>
        <end position="453"/>
    </location>
</feature>
<organism evidence="3 4">
    <name type="scientific">Intestinimonas massiliensis</name>
    <name type="common">ex Afouda et al. 2020</name>
    <dbReference type="NCBI Taxonomy" id="1673721"/>
    <lineage>
        <taxon>Bacteria</taxon>
        <taxon>Bacillati</taxon>
        <taxon>Bacillota</taxon>
        <taxon>Clostridia</taxon>
        <taxon>Eubacteriales</taxon>
        <taxon>Intestinimonas</taxon>
    </lineage>
</organism>
<sequence>MKRRKRLAALWAALLLLTGCAPGPATEAETPPPATSAPVGTQTLAGVDFSAFLKEANAARRAVLEDGPDLDLSPWTADFRDQNDTFTPEEMDRLTAPPEALPPLSRAGVEEDVETLFTLLRTTYGAYTYFGGDEVFLPLKDAVLSDLEGDRYLLSRDLEKVLVRHLAPVLVDGHFTLGSTAMRDGHAQYMYYVPGLYFSDTDGLDPAYVKPTIGPDGAIVHWFAALSHDGTDLPERQGDYELDWVRAGETPWDGLDVFTETEAEGIPVLTSRQMYARKGRPPQEEQLERFASCGGDYADESLFLFDLRANGGGSDIWIMDWFEGWAGQPAAPRRAFAHRVSQLSNRLMPEGYPADRIGTWQTADLESRWAQTDSVVLVLTDKGTASSGETAVKFFRAAGDVLFIGGPTLGCSLTPNNCNFYLPNTGLRVYFGTGLSFCESLENIDGAGFLPDLWVEPADALDAAVRLCQYYNLK</sequence>
<dbReference type="SUPFAM" id="SSF52096">
    <property type="entry name" value="ClpP/crotonase"/>
    <property type="match status" value="1"/>
</dbReference>
<dbReference type="PROSITE" id="PS51257">
    <property type="entry name" value="PROKAR_LIPOPROTEIN"/>
    <property type="match status" value="1"/>
</dbReference>